<feature type="domain" description="2Fe-2S ferredoxin-type" evidence="2">
    <location>
        <begin position="3"/>
        <end position="79"/>
    </location>
</feature>
<dbReference type="InterPro" id="IPR001709">
    <property type="entry name" value="Flavoprot_Pyr_Nucl_cyt_Rdtase"/>
</dbReference>
<dbReference type="Proteomes" id="UP001629953">
    <property type="component" value="Unassembled WGS sequence"/>
</dbReference>
<evidence type="ECO:0000256" key="1">
    <source>
        <dbReference type="ARBA" id="ARBA00034078"/>
    </source>
</evidence>
<dbReference type="Pfam" id="PF00111">
    <property type="entry name" value="Fer2"/>
    <property type="match status" value="1"/>
</dbReference>
<dbReference type="PROSITE" id="PS51384">
    <property type="entry name" value="FAD_FR"/>
    <property type="match status" value="1"/>
</dbReference>
<dbReference type="RefSeq" id="WP_408622716.1">
    <property type="nucleotide sequence ID" value="NZ_JBEQCT010000002.1"/>
</dbReference>
<dbReference type="Gene3D" id="3.10.20.30">
    <property type="match status" value="1"/>
</dbReference>
<dbReference type="InterPro" id="IPR050415">
    <property type="entry name" value="MRET"/>
</dbReference>
<sequence>MTKTIKLIPSDVKFSVKKGETLLSAALRQQIPLSHSCKTGRCNSCQAIAVENGQEKVVLTCQYQPVSDVDLIADYFPQLVGIEEKLIPCKVTDYQLINDHVLVLYLRTPPNQPLNYLAGQYIDLSLDGVSRSYSLASLPCDGQLELHIKRVEHGVMSHQLLTQIRQNLLMRLHGPKGTFFIRDLNHSGPIVFLATGTGFAPVKAMLKQLFLEHYTGDIYLFWGNRHLSDVYDESPQQWQAFNPNFHYVPVVSQESALQPAVQGYVQQVAVQQLHDFSSAHVYACGSANMIASAAKLLVQHGLAVTHFYSDAFVASTN</sequence>
<organism evidence="4 5">
    <name type="scientific">Celerinatantimonas yamalensis</name>
    <dbReference type="NCBI Taxonomy" id="559956"/>
    <lineage>
        <taxon>Bacteria</taxon>
        <taxon>Pseudomonadati</taxon>
        <taxon>Pseudomonadota</taxon>
        <taxon>Gammaproteobacteria</taxon>
        <taxon>Celerinatantimonadaceae</taxon>
        <taxon>Celerinatantimonas</taxon>
    </lineage>
</organism>
<proteinExistence type="predicted"/>
<keyword evidence="5" id="KW-1185">Reference proteome</keyword>
<evidence type="ECO:0000313" key="5">
    <source>
        <dbReference type="Proteomes" id="UP001629953"/>
    </source>
</evidence>
<dbReference type="PANTHER" id="PTHR47354">
    <property type="entry name" value="NADH OXIDOREDUCTASE HCR"/>
    <property type="match status" value="1"/>
</dbReference>
<gene>
    <name evidence="4" type="ORF">ABUE30_05525</name>
</gene>
<evidence type="ECO:0000259" key="3">
    <source>
        <dbReference type="PROSITE" id="PS51384"/>
    </source>
</evidence>
<dbReference type="SUPFAM" id="SSF63380">
    <property type="entry name" value="Riboflavin synthase domain-like"/>
    <property type="match status" value="1"/>
</dbReference>
<dbReference type="InterPro" id="IPR001041">
    <property type="entry name" value="2Fe-2S_ferredoxin-type"/>
</dbReference>
<dbReference type="PROSITE" id="PS51085">
    <property type="entry name" value="2FE2S_FER_2"/>
    <property type="match status" value="1"/>
</dbReference>
<dbReference type="InterPro" id="IPR039261">
    <property type="entry name" value="FNR_nucleotide-bd"/>
</dbReference>
<evidence type="ECO:0000313" key="4">
    <source>
        <dbReference type="EMBL" id="MFM2484531.1"/>
    </source>
</evidence>
<reference evidence="4 5" key="1">
    <citation type="journal article" date="2013" name="Int. J. Syst. Evol. Microbiol.">
        <title>Celerinatantimonas yamalensis sp. nov., a cold-adapted diazotrophic bacterium from a cold permafrost brine.</title>
        <authorList>
            <person name="Shcherbakova V."/>
            <person name="Chuvilskaya N."/>
            <person name="Rivkina E."/>
            <person name="Demidov N."/>
            <person name="Uchaeva V."/>
            <person name="Suetin S."/>
            <person name="Suzina N."/>
            <person name="Gilichinsky D."/>
        </authorList>
    </citation>
    <scope>NUCLEOTIDE SEQUENCE [LARGE SCALE GENOMIC DNA]</scope>
    <source>
        <strain evidence="4 5">C7</strain>
    </source>
</reference>
<dbReference type="PRINTS" id="PR00410">
    <property type="entry name" value="PHEHYDRXLASE"/>
</dbReference>
<comment type="cofactor">
    <cofactor evidence="1">
        <name>[2Fe-2S] cluster</name>
        <dbReference type="ChEBI" id="CHEBI:190135"/>
    </cofactor>
</comment>
<dbReference type="SUPFAM" id="SSF54292">
    <property type="entry name" value="2Fe-2S ferredoxin-like"/>
    <property type="match status" value="1"/>
</dbReference>
<dbReference type="InterPro" id="IPR017938">
    <property type="entry name" value="Riboflavin_synthase-like_b-brl"/>
</dbReference>
<dbReference type="CDD" id="cd00207">
    <property type="entry name" value="fer2"/>
    <property type="match status" value="1"/>
</dbReference>
<feature type="domain" description="FAD-binding FR-type" evidence="3">
    <location>
        <begin position="84"/>
        <end position="182"/>
    </location>
</feature>
<accession>A0ABW9G4E6</accession>
<dbReference type="Pfam" id="PF00175">
    <property type="entry name" value="NAD_binding_1"/>
    <property type="match status" value="1"/>
</dbReference>
<dbReference type="InterPro" id="IPR036010">
    <property type="entry name" value="2Fe-2S_ferredoxin-like_sf"/>
</dbReference>
<dbReference type="PRINTS" id="PR00371">
    <property type="entry name" value="FPNCR"/>
</dbReference>
<dbReference type="EMBL" id="JBEQCT010000002">
    <property type="protein sequence ID" value="MFM2484531.1"/>
    <property type="molecule type" value="Genomic_DNA"/>
</dbReference>
<name>A0ABW9G4E6_9GAMM</name>
<dbReference type="SUPFAM" id="SSF52343">
    <property type="entry name" value="Ferredoxin reductase-like, C-terminal NADP-linked domain"/>
    <property type="match status" value="1"/>
</dbReference>
<comment type="caution">
    <text evidence="4">The sequence shown here is derived from an EMBL/GenBank/DDBJ whole genome shotgun (WGS) entry which is preliminary data.</text>
</comment>
<evidence type="ECO:0000259" key="2">
    <source>
        <dbReference type="PROSITE" id="PS51085"/>
    </source>
</evidence>
<dbReference type="CDD" id="cd06189">
    <property type="entry name" value="flavin_oxioreductase"/>
    <property type="match status" value="1"/>
</dbReference>
<dbReference type="Pfam" id="PF00970">
    <property type="entry name" value="FAD_binding_6"/>
    <property type="match status" value="1"/>
</dbReference>
<dbReference type="InterPro" id="IPR008333">
    <property type="entry name" value="Cbr1-like_FAD-bd_dom"/>
</dbReference>
<dbReference type="InterPro" id="IPR012675">
    <property type="entry name" value="Beta-grasp_dom_sf"/>
</dbReference>
<dbReference type="InterPro" id="IPR001433">
    <property type="entry name" value="OxRdtase_FAD/NAD-bd"/>
</dbReference>
<dbReference type="PANTHER" id="PTHR47354:SF5">
    <property type="entry name" value="PROTEIN RFBI"/>
    <property type="match status" value="1"/>
</dbReference>
<dbReference type="Gene3D" id="3.40.50.80">
    <property type="entry name" value="Nucleotide-binding domain of ferredoxin-NADP reductase (FNR) module"/>
    <property type="match status" value="1"/>
</dbReference>
<protein>
    <submittedName>
        <fullName evidence="4">FAD-binding oxidoreductase</fullName>
    </submittedName>
</protein>
<dbReference type="InterPro" id="IPR017927">
    <property type="entry name" value="FAD-bd_FR_type"/>
</dbReference>
<dbReference type="Gene3D" id="2.40.30.10">
    <property type="entry name" value="Translation factors"/>
    <property type="match status" value="1"/>
</dbReference>